<dbReference type="OrthoDB" id="5975077at2759"/>
<evidence type="ECO:0000313" key="1">
    <source>
        <dbReference type="EMBL" id="PFX20112.1"/>
    </source>
</evidence>
<gene>
    <name evidence="1" type="primary">Tf2-6</name>
    <name evidence="1" type="ORF">AWC38_SpisGene15444</name>
</gene>
<dbReference type="STRING" id="50429.A0A2B4RV63"/>
<proteinExistence type="predicted"/>
<comment type="caution">
    <text evidence="1">The sequence shown here is derived from an EMBL/GenBank/DDBJ whole genome shotgun (WGS) entry which is preliminary data.</text>
</comment>
<dbReference type="InterPro" id="IPR043128">
    <property type="entry name" value="Rev_trsase/Diguanyl_cyclase"/>
</dbReference>
<sequence>MDGSGSAVLVVLPDYRKAFDLVDQILWQPRLRIPRGVACWVCDFLMDRRQRVKLSSDCSLEWGAVPSGVPQGIKLGPGLFILMINNLHAPDFEAWKYVDDTTLAEVVLRGGQSARQVSVTAVEQWSITNMPQLNPDKCKELLIDFKRTVMRVKPGSSILGLVEDGKDTLVRIRSAWRKVRLLGSALRSAIAKLNVLSSISEAAPSGDPKERGVAEVDMVGVAEGCRTFTDPRTLMAGVTQAGFKDGGKADFIVVEGDGRTLLGRETTEVLNLLRVGPFQANTGDGGRPDGDVREKYKQLFSGVGVLRGYELKLLVDESEARSAAASRVAASLLLSHTESYQLVQAVDVWSDIVSKEYQQIIRDVIKGCAGVAYISDDLIVHGCNEEEHDKRLSAVLDRLSEVGLTVNGDKCKLRLSKLKLFGHELTNDGINPCKEKIAAIRDAGPPKDANEEQSFMGLVQYSSKLMPDVSSVAMPIQELTRKDVVSQWDKE</sequence>
<dbReference type="Proteomes" id="UP000225706">
    <property type="component" value="Unassembled WGS sequence"/>
</dbReference>
<keyword evidence="2" id="KW-1185">Reference proteome</keyword>
<dbReference type="AlphaFoldDB" id="A0A2B4RV63"/>
<evidence type="ECO:0000313" key="2">
    <source>
        <dbReference type="Proteomes" id="UP000225706"/>
    </source>
</evidence>
<name>A0A2B4RV63_STYPI</name>
<dbReference type="SUPFAM" id="SSF56672">
    <property type="entry name" value="DNA/RNA polymerases"/>
    <property type="match status" value="1"/>
</dbReference>
<dbReference type="Gene3D" id="3.30.70.270">
    <property type="match status" value="2"/>
</dbReference>
<organism evidence="1 2">
    <name type="scientific">Stylophora pistillata</name>
    <name type="common">Smooth cauliflower coral</name>
    <dbReference type="NCBI Taxonomy" id="50429"/>
    <lineage>
        <taxon>Eukaryota</taxon>
        <taxon>Metazoa</taxon>
        <taxon>Cnidaria</taxon>
        <taxon>Anthozoa</taxon>
        <taxon>Hexacorallia</taxon>
        <taxon>Scleractinia</taxon>
        <taxon>Astrocoeniina</taxon>
        <taxon>Pocilloporidae</taxon>
        <taxon>Stylophora</taxon>
    </lineage>
</organism>
<dbReference type="PANTHER" id="PTHR37984:SF11">
    <property type="entry name" value="INTEGRASE CATALYTIC DOMAIN-CONTAINING PROTEIN"/>
    <property type="match status" value="1"/>
</dbReference>
<dbReference type="InterPro" id="IPR043502">
    <property type="entry name" value="DNA/RNA_pol_sf"/>
</dbReference>
<dbReference type="InterPro" id="IPR050951">
    <property type="entry name" value="Retrovirus_Pol_polyprotein"/>
</dbReference>
<reference evidence="2" key="1">
    <citation type="journal article" date="2017" name="bioRxiv">
        <title>Comparative analysis of the genomes of Stylophora pistillata and Acropora digitifera provides evidence for extensive differences between species of corals.</title>
        <authorList>
            <person name="Voolstra C.R."/>
            <person name="Li Y."/>
            <person name="Liew Y.J."/>
            <person name="Baumgarten S."/>
            <person name="Zoccola D."/>
            <person name="Flot J.-F."/>
            <person name="Tambutte S."/>
            <person name="Allemand D."/>
            <person name="Aranda M."/>
        </authorList>
    </citation>
    <scope>NUCLEOTIDE SEQUENCE [LARGE SCALE GENOMIC DNA]</scope>
</reference>
<dbReference type="EMBL" id="LSMT01000330">
    <property type="protein sequence ID" value="PFX20112.1"/>
    <property type="molecule type" value="Genomic_DNA"/>
</dbReference>
<dbReference type="PANTHER" id="PTHR37984">
    <property type="entry name" value="PROTEIN CBG26694"/>
    <property type="match status" value="1"/>
</dbReference>
<protein>
    <submittedName>
        <fullName evidence="1">Transposon Tf2-6 polyprotein</fullName>
    </submittedName>
</protein>
<accession>A0A2B4RV63</accession>